<name>A0A1G8HLM7_9PSED</name>
<sequence>MTYGAFFVGNSGQVQIDDNYPCYMEVAAGSYNGSSGTVTVTYPAAVNSPNPPAIYVRPDGAHILRNIRHLGSVGNWTGWTATLYSDSGFTGIVASGQYKVAALYLPRTGGYGMQVFDAIGRLLFDSNRQVIRIISGAQTWSKVGYNGSYLGNWTTDTWGNPYVAGSYVLASHFMAASFEGSTSAEMGVGFIDGASKAQINAFAQRAGRGLPAIASLNWPLVMVN</sequence>
<evidence type="ECO:0000313" key="1">
    <source>
        <dbReference type="EMBL" id="SDI07350.1"/>
    </source>
</evidence>
<dbReference type="Proteomes" id="UP000199636">
    <property type="component" value="Unassembled WGS sequence"/>
</dbReference>
<keyword evidence="2" id="KW-1185">Reference proteome</keyword>
<proteinExistence type="predicted"/>
<dbReference type="EMBL" id="FNDS01000005">
    <property type="protein sequence ID" value="SDI07350.1"/>
    <property type="molecule type" value="Genomic_DNA"/>
</dbReference>
<organism evidence="1 2">
    <name type="scientific">Pseudomonas panipatensis</name>
    <dbReference type="NCBI Taxonomy" id="428992"/>
    <lineage>
        <taxon>Bacteria</taxon>
        <taxon>Pseudomonadati</taxon>
        <taxon>Pseudomonadota</taxon>
        <taxon>Gammaproteobacteria</taxon>
        <taxon>Pseudomonadales</taxon>
        <taxon>Pseudomonadaceae</taxon>
        <taxon>Pseudomonas</taxon>
    </lineage>
</organism>
<dbReference type="RefSeq" id="WP_139199065.1">
    <property type="nucleotide sequence ID" value="NZ_FNDS01000005.1"/>
</dbReference>
<evidence type="ECO:0000313" key="2">
    <source>
        <dbReference type="Proteomes" id="UP000199636"/>
    </source>
</evidence>
<reference evidence="2" key="1">
    <citation type="submission" date="2016-10" db="EMBL/GenBank/DDBJ databases">
        <authorList>
            <person name="Varghese N."/>
            <person name="Submissions S."/>
        </authorList>
    </citation>
    <scope>NUCLEOTIDE SEQUENCE [LARGE SCALE GENOMIC DNA]</scope>
    <source>
        <strain evidence="2">CCM 7469</strain>
    </source>
</reference>
<gene>
    <name evidence="1" type="ORF">SAMN05216272_105302</name>
</gene>
<dbReference type="STRING" id="428992.SAMN05216272_105302"/>
<dbReference type="AlphaFoldDB" id="A0A1G8HLM7"/>
<accession>A0A1G8HLM7</accession>
<protein>
    <submittedName>
        <fullName evidence="1">Uncharacterized protein</fullName>
    </submittedName>
</protein>
<dbReference type="OrthoDB" id="7007207at2"/>